<dbReference type="Pfam" id="PF01388">
    <property type="entry name" value="ARID"/>
    <property type="match status" value="1"/>
</dbReference>
<feature type="region of interest" description="Disordered" evidence="1">
    <location>
        <begin position="183"/>
        <end position="224"/>
    </location>
</feature>
<dbReference type="SUPFAM" id="SSF46774">
    <property type="entry name" value="ARID-like"/>
    <property type="match status" value="1"/>
</dbReference>
<feature type="region of interest" description="Disordered" evidence="1">
    <location>
        <begin position="781"/>
        <end position="811"/>
    </location>
</feature>
<evidence type="ECO:0000259" key="2">
    <source>
        <dbReference type="PROSITE" id="PS50969"/>
    </source>
</evidence>
<dbReference type="SMART" id="SM00577">
    <property type="entry name" value="CPDc"/>
    <property type="match status" value="1"/>
</dbReference>
<feature type="compositionally biased region" description="Basic residues" evidence="1">
    <location>
        <begin position="792"/>
        <end position="803"/>
    </location>
</feature>
<dbReference type="EMBL" id="SDRB02007082">
    <property type="protein sequence ID" value="THG11720.1"/>
    <property type="molecule type" value="Genomic_DNA"/>
</dbReference>
<protein>
    <recommendedName>
        <fullName evidence="6">ARID domain-containing protein</fullName>
    </recommendedName>
</protein>
<evidence type="ECO:0000313" key="5">
    <source>
        <dbReference type="Proteomes" id="UP000306102"/>
    </source>
</evidence>
<feature type="domain" description="ARID" evidence="3">
    <location>
        <begin position="38"/>
        <end position="131"/>
    </location>
</feature>
<dbReference type="InterPro" id="IPR036431">
    <property type="entry name" value="ARID_dom_sf"/>
</dbReference>
<feature type="region of interest" description="Disordered" evidence="1">
    <location>
        <begin position="1618"/>
        <end position="1639"/>
    </location>
</feature>
<dbReference type="Gene3D" id="3.40.50.1000">
    <property type="entry name" value="HAD superfamily/HAD-like"/>
    <property type="match status" value="1"/>
</dbReference>
<dbReference type="Pfam" id="PF03031">
    <property type="entry name" value="NIF"/>
    <property type="match status" value="1"/>
</dbReference>
<feature type="compositionally biased region" description="Basic residues" evidence="1">
    <location>
        <begin position="891"/>
        <end position="901"/>
    </location>
</feature>
<dbReference type="PANTHER" id="PTHR12210">
    <property type="entry name" value="DULLARD PROTEIN PHOSPHATASE"/>
    <property type="match status" value="1"/>
</dbReference>
<organism evidence="4 5">
    <name type="scientific">Camellia sinensis var. sinensis</name>
    <name type="common">China tea</name>
    <dbReference type="NCBI Taxonomy" id="542762"/>
    <lineage>
        <taxon>Eukaryota</taxon>
        <taxon>Viridiplantae</taxon>
        <taxon>Streptophyta</taxon>
        <taxon>Embryophyta</taxon>
        <taxon>Tracheophyta</taxon>
        <taxon>Spermatophyta</taxon>
        <taxon>Magnoliopsida</taxon>
        <taxon>eudicotyledons</taxon>
        <taxon>Gunneridae</taxon>
        <taxon>Pentapetalae</taxon>
        <taxon>asterids</taxon>
        <taxon>Ericales</taxon>
        <taxon>Theaceae</taxon>
        <taxon>Camellia</taxon>
    </lineage>
</organism>
<dbReference type="Gene3D" id="1.10.150.60">
    <property type="entry name" value="ARID DNA-binding domain"/>
    <property type="match status" value="1"/>
</dbReference>
<gene>
    <name evidence="4" type="ORF">TEA_003810</name>
</gene>
<feature type="compositionally biased region" description="Basic and acidic residues" evidence="1">
    <location>
        <begin position="201"/>
        <end position="219"/>
    </location>
</feature>
<feature type="region of interest" description="Disordered" evidence="1">
    <location>
        <begin position="1130"/>
        <end position="1150"/>
    </location>
</feature>
<dbReference type="PROSITE" id="PS51011">
    <property type="entry name" value="ARID"/>
    <property type="match status" value="1"/>
</dbReference>
<feature type="compositionally biased region" description="Low complexity" evidence="1">
    <location>
        <begin position="1627"/>
        <end position="1638"/>
    </location>
</feature>
<dbReference type="FunFam" id="3.40.50.1000:FF:000257">
    <property type="entry name" value="Haloacid dehalogenase-like hydrolase (HAD) superfamily protein"/>
    <property type="match status" value="1"/>
</dbReference>
<feature type="compositionally biased region" description="Basic residues" evidence="1">
    <location>
        <begin position="1452"/>
        <end position="1466"/>
    </location>
</feature>
<comment type="caution">
    <text evidence="4">The sequence shown here is derived from an EMBL/GenBank/DDBJ whole genome shotgun (WGS) entry which is preliminary data.</text>
</comment>
<dbReference type="SUPFAM" id="SSF56784">
    <property type="entry name" value="HAD-like"/>
    <property type="match status" value="1"/>
</dbReference>
<reference evidence="4 5" key="1">
    <citation type="journal article" date="2018" name="Proc. Natl. Acad. Sci. U.S.A.">
        <title>Draft genome sequence of Camellia sinensis var. sinensis provides insights into the evolution of the tea genome and tea quality.</title>
        <authorList>
            <person name="Wei C."/>
            <person name="Yang H."/>
            <person name="Wang S."/>
            <person name="Zhao J."/>
            <person name="Liu C."/>
            <person name="Gao L."/>
            <person name="Xia E."/>
            <person name="Lu Y."/>
            <person name="Tai Y."/>
            <person name="She G."/>
            <person name="Sun J."/>
            <person name="Cao H."/>
            <person name="Tong W."/>
            <person name="Gao Q."/>
            <person name="Li Y."/>
            <person name="Deng W."/>
            <person name="Jiang X."/>
            <person name="Wang W."/>
            <person name="Chen Q."/>
            <person name="Zhang S."/>
            <person name="Li H."/>
            <person name="Wu J."/>
            <person name="Wang P."/>
            <person name="Li P."/>
            <person name="Shi C."/>
            <person name="Zheng F."/>
            <person name="Jian J."/>
            <person name="Huang B."/>
            <person name="Shan D."/>
            <person name="Shi M."/>
            <person name="Fang C."/>
            <person name="Yue Y."/>
            <person name="Li F."/>
            <person name="Li D."/>
            <person name="Wei S."/>
            <person name="Han B."/>
            <person name="Jiang C."/>
            <person name="Yin Y."/>
            <person name="Xia T."/>
            <person name="Zhang Z."/>
            <person name="Bennetzen J.L."/>
            <person name="Zhao S."/>
            <person name="Wan X."/>
        </authorList>
    </citation>
    <scope>NUCLEOTIDE SEQUENCE [LARGE SCALE GENOMIC DNA]</scope>
    <source>
        <strain evidence="5">cv. Shuchazao</strain>
        <tissue evidence="4">Leaf</tissue>
    </source>
</reference>
<feature type="region of interest" description="Disordered" evidence="1">
    <location>
        <begin position="879"/>
        <end position="901"/>
    </location>
</feature>
<evidence type="ECO:0000256" key="1">
    <source>
        <dbReference type="SAM" id="MobiDB-lite"/>
    </source>
</evidence>
<dbReference type="GO" id="GO:0003677">
    <property type="term" value="F:DNA binding"/>
    <property type="evidence" value="ECO:0007669"/>
    <property type="project" value="InterPro"/>
</dbReference>
<name>A0A4S4E6R7_CAMSN</name>
<feature type="region of interest" description="Disordered" evidence="1">
    <location>
        <begin position="1451"/>
        <end position="1471"/>
    </location>
</feature>
<feature type="domain" description="FCP1 homology" evidence="2">
    <location>
        <begin position="1697"/>
        <end position="1878"/>
    </location>
</feature>
<accession>A0A4S4E6R7</accession>
<dbReference type="PROSITE" id="PS50969">
    <property type="entry name" value="FCP1"/>
    <property type="match status" value="1"/>
</dbReference>
<feature type="region of interest" description="Disordered" evidence="1">
    <location>
        <begin position="1283"/>
        <end position="1313"/>
    </location>
</feature>
<feature type="compositionally biased region" description="Basic residues" evidence="1">
    <location>
        <begin position="1293"/>
        <end position="1307"/>
    </location>
</feature>
<sequence length="1924" mass="211686">MAGWSKIADGSALDRFKTPQKLQTNGFCNDYVGCVEEDKLRCLFNHFLCTLLKQNSGSDCFRPLPPMLGDEKSVDLFKLYLVVRERGGYESVSTNGLWDWVAEESGLGSGVGSAVKLIYIKYLDSLDRCLQRIVRDSGADLSACLMELEREFREVSSEILDTKKKDEEYPYLDLEKSHLNSTNVGKLRNDDEVPSSIASNEARKNVEDPRNMSEGKDSMISDSTVVTEEVSNRKRRRECCRGMLDWVVEVAKDPCDPEVGSLPEKFQWKSYGSEQLWKQVLLAREAMFLKRSFDISADQSISNWVNPDPDLTILRSYDPFEYNRSGSCKKFLIVCEPASGEQEKKVEMANLKGINADQSVVNDASRVDLPDDDQAQRKKRVKRNWKKKRELFDSSVTSLGSIKEVASSSLLVVQEAYVSACGCSDKMKGVGEVVAERGTLKGINTDQSVVNDASRVDLPDDDQAQRKKRVKRNWKKKRELFDSSVTSLGSIKEVASSSLLVVQEAYVSACGCSDKMKGVGEVVAERGTLKGINTDQSVVNDASRVDLPDDDQAQRKKRVKRNWKKKRELFDSSVTSLGSIKEVASSSLLVVQEAYVSACGCSDKMKGVGEVVAERGTLKGINTDQSVVNDASRVDLPDDDQAQRKKRVKRNWKKKRELFDSSVTSLGSIASPSLLVVQEASASASASGCSDKMMGVGEVVAEHSTSLLVTTGGISLDKASDECPDSKPASGEHEKKVELENLKRINNEQCVVNDASRVDLREFFCEHGNGDKDKPHVIHSAVLDDDQATKPNQRKKQNRREKRKLSDSSVTSLVSIKEVAPPSLLVVQDSSVRETSLNHSHEAYASGCSDEIMRVGEVVAERGTLKGINTDQSVVNDASRVDLPDDDQAQRKKRVRRNRRKRRKLFDSSVTSLGSINNVASPSLLVVQEASASASASASGCSDKMIGVRDVVAEHGTSLLVTTGGISLDKASGECPDCVPASGEQEKKVEMANLRAINADQSVVNNASRVDLPDDDQAQRKKRVKRNWKKKRELFDSSVTSLGSIASPSLLVVQEASASASASGCSDKMMGVGEVVAEHSTSLLVTTGGISLDKASGECLVCEPASGEQEKKVEMANLKGINADQSVVNDASRVDLPDDDQAQRKKRAKRNWRTKRKLFDSSVTSLGSIKEVASSSLLVVQEAYVSACGCSDKMKGVGEVVAERGTSLLVTTGGISLDKASDECPDSKPASGEHEKKVELENLKRINNEQCVVNDASRVDLREFFCEHGNGDKDKPHVIHSAVLDDDQATKPNQRKKQIKSNKRIRGKFSDSGVTSLGSIKEAASPSVLVVQDSSVRDTSLNHSDEAYASGCSEKMMGVGETVAEHGTSLLVRGHISLGKASGEFPDGEPASGEQERKVEVENNASWVDPQENFCEHANGDKEKPNVIQNAVLDDDRVQIDASFDVGSTKPCQRKKRVKSNKRKRGKFSDSGVTSLGSIVEAASPSVLVVQDSSVRDTSLNHSDKAYASCCSEKMMGVGDVVAEHGTSLLVRGHISLGKASGEFPDDEPASREQEKKVEMENLKVINNEQSVVNDASQVDLSEISFEHDKRDKDKPNVIQNAVLDVSAEEIFHKSTTFYKDDEASDDASGSDPSGSDPYVENLEYDNLGIQPKLKDAIPSSSQFGTMTDDDHDVSLAVIGKEGPRQRLQSSLRVPPDNLKKKLLVLDVNGLLADIFPYVSGRRKPDTVISQKAVFKRPFCDDFLQFCFERFCVGVWSSRTKKNVESVIGFLMGNFKHNLLFCWNQSHCTRTGFYTVENKEKPLVLKEIKKLWEKRDRNLPWKRGEYNESNTLLLDDSPYKALCNPPHTAIFPHSYQYKNVKDNSLGPGGDLRVYLEGLAMADNVRKYVELNPFGQRPITKTNLSWEYYLKVISSISSPKEEDAQ</sequence>
<dbReference type="InterPro" id="IPR036412">
    <property type="entry name" value="HAD-like_sf"/>
</dbReference>
<dbReference type="InterPro" id="IPR050365">
    <property type="entry name" value="TIM50"/>
</dbReference>
<keyword evidence="5" id="KW-1185">Reference proteome</keyword>
<dbReference type="InterPro" id="IPR001606">
    <property type="entry name" value="ARID_dom"/>
</dbReference>
<dbReference type="SMART" id="SM00501">
    <property type="entry name" value="BRIGHT"/>
    <property type="match status" value="1"/>
</dbReference>
<dbReference type="STRING" id="542762.A0A4S4E6R7"/>
<evidence type="ECO:0000259" key="3">
    <source>
        <dbReference type="PROSITE" id="PS51011"/>
    </source>
</evidence>
<dbReference type="SMART" id="SM01014">
    <property type="entry name" value="ARID"/>
    <property type="match status" value="1"/>
</dbReference>
<dbReference type="CDD" id="cd16100">
    <property type="entry name" value="ARID"/>
    <property type="match status" value="1"/>
</dbReference>
<proteinExistence type="predicted"/>
<dbReference type="InterPro" id="IPR004274">
    <property type="entry name" value="FCP1_dom"/>
</dbReference>
<evidence type="ECO:0008006" key="6">
    <source>
        <dbReference type="Google" id="ProtNLM"/>
    </source>
</evidence>
<evidence type="ECO:0000313" key="4">
    <source>
        <dbReference type="EMBL" id="THG11720.1"/>
    </source>
</evidence>
<dbReference type="InterPro" id="IPR023214">
    <property type="entry name" value="HAD_sf"/>
</dbReference>
<dbReference type="Proteomes" id="UP000306102">
    <property type="component" value="Unassembled WGS sequence"/>
</dbReference>